<dbReference type="InterPro" id="IPR000326">
    <property type="entry name" value="PAP2/HPO"/>
</dbReference>
<comment type="subcellular location">
    <subcellularLocation>
        <location evidence="1">Membrane</location>
        <topology evidence="1">Multi-pass membrane protein</topology>
    </subcellularLocation>
</comment>
<dbReference type="EMBL" id="JAGMWT010000014">
    <property type="protein sequence ID" value="KAH7116989.1"/>
    <property type="molecule type" value="Genomic_DNA"/>
</dbReference>
<comment type="caution">
    <text evidence="9">The sequence shown here is derived from an EMBL/GenBank/DDBJ whole genome shotgun (WGS) entry which is preliminary data.</text>
</comment>
<dbReference type="PANTHER" id="PTHR10165:SF35">
    <property type="entry name" value="RE23632P"/>
    <property type="match status" value="1"/>
</dbReference>
<feature type="transmembrane region" description="Helical" evidence="7">
    <location>
        <begin position="617"/>
        <end position="636"/>
    </location>
</feature>
<dbReference type="InterPro" id="IPR036938">
    <property type="entry name" value="PAP2/HPO_sf"/>
</dbReference>
<dbReference type="Proteomes" id="UP000700596">
    <property type="component" value="Unassembled WGS sequence"/>
</dbReference>
<evidence type="ECO:0000256" key="4">
    <source>
        <dbReference type="ARBA" id="ARBA00022989"/>
    </source>
</evidence>
<dbReference type="GO" id="GO:0016020">
    <property type="term" value="C:membrane"/>
    <property type="evidence" value="ECO:0007669"/>
    <property type="project" value="UniProtKB-SubCell"/>
</dbReference>
<feature type="compositionally biased region" description="Acidic residues" evidence="6">
    <location>
        <begin position="705"/>
        <end position="716"/>
    </location>
</feature>
<dbReference type="GO" id="GO:0008195">
    <property type="term" value="F:phosphatidate phosphatase activity"/>
    <property type="evidence" value="ECO:0007669"/>
    <property type="project" value="TreeGrafter"/>
</dbReference>
<reference evidence="9" key="1">
    <citation type="journal article" date="2021" name="Nat. Commun.">
        <title>Genetic determinants of endophytism in the Arabidopsis root mycobiome.</title>
        <authorList>
            <person name="Mesny F."/>
            <person name="Miyauchi S."/>
            <person name="Thiergart T."/>
            <person name="Pickel B."/>
            <person name="Atanasova L."/>
            <person name="Karlsson M."/>
            <person name="Huettel B."/>
            <person name="Barry K.W."/>
            <person name="Haridas S."/>
            <person name="Chen C."/>
            <person name="Bauer D."/>
            <person name="Andreopoulos W."/>
            <person name="Pangilinan J."/>
            <person name="LaButti K."/>
            <person name="Riley R."/>
            <person name="Lipzen A."/>
            <person name="Clum A."/>
            <person name="Drula E."/>
            <person name="Henrissat B."/>
            <person name="Kohler A."/>
            <person name="Grigoriev I.V."/>
            <person name="Martin F.M."/>
            <person name="Hacquard S."/>
        </authorList>
    </citation>
    <scope>NUCLEOTIDE SEQUENCE</scope>
    <source>
        <strain evidence="9">MPI-CAGE-CH-0243</strain>
    </source>
</reference>
<dbReference type="GO" id="GO:0046839">
    <property type="term" value="P:phospholipid dephosphorylation"/>
    <property type="evidence" value="ECO:0007669"/>
    <property type="project" value="TreeGrafter"/>
</dbReference>
<dbReference type="GO" id="GO:0006644">
    <property type="term" value="P:phospholipid metabolic process"/>
    <property type="evidence" value="ECO:0007669"/>
    <property type="project" value="InterPro"/>
</dbReference>
<feature type="transmembrane region" description="Helical" evidence="7">
    <location>
        <begin position="488"/>
        <end position="509"/>
    </location>
</feature>
<evidence type="ECO:0000256" key="5">
    <source>
        <dbReference type="ARBA" id="ARBA00023136"/>
    </source>
</evidence>
<feature type="transmembrane region" description="Helical" evidence="7">
    <location>
        <begin position="521"/>
        <end position="538"/>
    </location>
</feature>
<evidence type="ECO:0000313" key="9">
    <source>
        <dbReference type="EMBL" id="KAH7116989.1"/>
    </source>
</evidence>
<evidence type="ECO:0000256" key="7">
    <source>
        <dbReference type="SAM" id="Phobius"/>
    </source>
</evidence>
<feature type="region of interest" description="Disordered" evidence="6">
    <location>
        <begin position="678"/>
        <end position="724"/>
    </location>
</feature>
<keyword evidence="3 7" id="KW-0812">Transmembrane</keyword>
<dbReference type="CDD" id="cd02440">
    <property type="entry name" value="AdoMet_MTases"/>
    <property type="match status" value="1"/>
</dbReference>
<dbReference type="CDD" id="cd03390">
    <property type="entry name" value="PAP2_containing_1_like"/>
    <property type="match status" value="1"/>
</dbReference>
<comment type="similarity">
    <text evidence="2">Belongs to the PA-phosphatase related phosphoesterase family.</text>
</comment>
<organism evidence="9 10">
    <name type="scientific">Dendryphion nanum</name>
    <dbReference type="NCBI Taxonomy" id="256645"/>
    <lineage>
        <taxon>Eukaryota</taxon>
        <taxon>Fungi</taxon>
        <taxon>Dikarya</taxon>
        <taxon>Ascomycota</taxon>
        <taxon>Pezizomycotina</taxon>
        <taxon>Dothideomycetes</taxon>
        <taxon>Pleosporomycetidae</taxon>
        <taxon>Pleosporales</taxon>
        <taxon>Torulaceae</taxon>
        <taxon>Dendryphion</taxon>
    </lineage>
</organism>
<evidence type="ECO:0000256" key="2">
    <source>
        <dbReference type="ARBA" id="ARBA00008816"/>
    </source>
</evidence>
<dbReference type="Pfam" id="PF01569">
    <property type="entry name" value="PAP2"/>
    <property type="match status" value="1"/>
</dbReference>
<keyword evidence="10" id="KW-1185">Reference proteome</keyword>
<feature type="transmembrane region" description="Helical" evidence="7">
    <location>
        <begin position="592"/>
        <end position="610"/>
    </location>
</feature>
<name>A0A9P9IEM1_9PLEO</name>
<feature type="compositionally biased region" description="Polar residues" evidence="6">
    <location>
        <begin position="194"/>
        <end position="203"/>
    </location>
</feature>
<dbReference type="Gene3D" id="1.20.144.10">
    <property type="entry name" value="Phosphatidic acid phosphatase type 2/haloperoxidase"/>
    <property type="match status" value="1"/>
</dbReference>
<dbReference type="InterPro" id="IPR029063">
    <property type="entry name" value="SAM-dependent_MTases_sf"/>
</dbReference>
<dbReference type="OrthoDB" id="2013972at2759"/>
<dbReference type="FunFam" id="1.20.144.10:FF:000017">
    <property type="entry name" value="Diacylglycerol pyrophosphate phosphatase 1"/>
    <property type="match status" value="1"/>
</dbReference>
<dbReference type="SUPFAM" id="SSF48317">
    <property type="entry name" value="Acid phosphatase/Vanadium-dependent haloperoxidase"/>
    <property type="match status" value="1"/>
</dbReference>
<evidence type="ECO:0000313" key="10">
    <source>
        <dbReference type="Proteomes" id="UP000700596"/>
    </source>
</evidence>
<feature type="region of interest" description="Disordered" evidence="6">
    <location>
        <begin position="1"/>
        <end position="43"/>
    </location>
</feature>
<dbReference type="InterPro" id="IPR043216">
    <property type="entry name" value="PAP-like"/>
</dbReference>
<dbReference type="SUPFAM" id="SSF53335">
    <property type="entry name" value="S-adenosyl-L-methionine-dependent methyltransferases"/>
    <property type="match status" value="1"/>
</dbReference>
<dbReference type="SMART" id="SM00014">
    <property type="entry name" value="acidPPc"/>
    <property type="match status" value="1"/>
</dbReference>
<keyword evidence="5 7" id="KW-0472">Membrane</keyword>
<dbReference type="Gene3D" id="3.40.50.150">
    <property type="entry name" value="Vaccinia Virus protein VP39"/>
    <property type="match status" value="2"/>
</dbReference>
<protein>
    <recommendedName>
        <fullName evidence="8">Phosphatidic acid phosphatase type 2/haloperoxidase domain-containing protein</fullName>
    </recommendedName>
</protein>
<feature type="compositionally biased region" description="Low complexity" evidence="6">
    <location>
        <begin position="24"/>
        <end position="38"/>
    </location>
</feature>
<evidence type="ECO:0000256" key="6">
    <source>
        <dbReference type="SAM" id="MobiDB-lite"/>
    </source>
</evidence>
<feature type="domain" description="Phosphatidic acid phosphatase type 2/haloperoxidase" evidence="8">
    <location>
        <begin position="520"/>
        <end position="663"/>
    </location>
</feature>
<dbReference type="Pfam" id="PF13489">
    <property type="entry name" value="Methyltransf_23"/>
    <property type="match status" value="1"/>
</dbReference>
<accession>A0A9P9IEM1</accession>
<feature type="compositionally biased region" description="Basic and acidic residues" evidence="6">
    <location>
        <begin position="691"/>
        <end position="703"/>
    </location>
</feature>
<proteinExistence type="inferred from homology"/>
<dbReference type="PANTHER" id="PTHR10165">
    <property type="entry name" value="LIPID PHOSPHATE PHOSPHATASE"/>
    <property type="match status" value="1"/>
</dbReference>
<feature type="region of interest" description="Disordered" evidence="6">
    <location>
        <begin position="183"/>
        <end position="203"/>
    </location>
</feature>
<evidence type="ECO:0000256" key="3">
    <source>
        <dbReference type="ARBA" id="ARBA00022692"/>
    </source>
</evidence>
<gene>
    <name evidence="9" type="ORF">B0J11DRAFT_442964</name>
</gene>
<feature type="transmembrane region" description="Helical" evidence="7">
    <location>
        <begin position="648"/>
        <end position="663"/>
    </location>
</feature>
<evidence type="ECO:0000259" key="8">
    <source>
        <dbReference type="SMART" id="SM00014"/>
    </source>
</evidence>
<dbReference type="AlphaFoldDB" id="A0A9P9IEM1"/>
<keyword evidence="4 7" id="KW-1133">Transmembrane helix</keyword>
<evidence type="ECO:0000256" key="1">
    <source>
        <dbReference type="ARBA" id="ARBA00004141"/>
    </source>
</evidence>
<sequence>MEEEAPPDDLVKDHTAAQHKRPRSNTSTSSDSVHSTRTLQDDDYQIIQENDREYGNDHYFMPCDQLEQDRLTIQHKVFLYALKGKLTTTNIAPYGSRILDLGTGPGDWAVAMAHQYPFSEVVGVDMAVWDIETTEESAGGDGTVQVNWEIDDLDVWEHTPDVDGLIASLETFDPYKDPAVRPTAMDELSKSRQSRTPGETSHALQPKIVPGWNFSDSFDLIHIRGMKGVFADWEDVYAEVYKSLAPGGWVEVADYELMLPEMVNSQQQPGDSSGESSFKSTELPLPTIRKLYTSGMQASWKTGRHLGTAYMHATYLEDAGFKDIKTTYVNVPVGTWPEDPEQKKIGKMFLVVLMESLETHLLRLLTIYGDKERKWSAEEVRVEIEQGKREIFEWSESIASENWKEGWCASFKWIIGRKNHDCELIPSYFRIVVYGMVKYSQLTKIPFRSSPTTFSNRMVMFAEPFHRMFSLDNLAIQFPHAEVERVSVVWLFIYAGAVPLGVLILWALIFRPGTHKSHVTILGWFISLVLTLFITDLVKNAVGRPRPDLIARCKPEKGTPDHQLVTFEICTEENHHVLHDGWRSFPSGHSSFSFSGLGYLALFIAGQCHVFRPRTDLARVLLALAPLLGAALIAISRCEDYRHDVYDVTIGSVIGMSIAYFTYRRYFPPLRSSKCATPYPNPADSANGFSKVKDEEERVRGAGEFELDEFDEEEDESHPLNNRR</sequence>